<name>A0A336MAB2_CULSO</name>
<proteinExistence type="predicted"/>
<dbReference type="EMBL" id="UFQS01000611">
    <property type="protein sequence ID" value="SSX05352.1"/>
    <property type="molecule type" value="Genomic_DNA"/>
</dbReference>
<organism evidence="2">
    <name type="scientific">Culicoides sonorensis</name>
    <name type="common">Biting midge</name>
    <dbReference type="NCBI Taxonomy" id="179676"/>
    <lineage>
        <taxon>Eukaryota</taxon>
        <taxon>Metazoa</taxon>
        <taxon>Ecdysozoa</taxon>
        <taxon>Arthropoda</taxon>
        <taxon>Hexapoda</taxon>
        <taxon>Insecta</taxon>
        <taxon>Pterygota</taxon>
        <taxon>Neoptera</taxon>
        <taxon>Endopterygota</taxon>
        <taxon>Diptera</taxon>
        <taxon>Nematocera</taxon>
        <taxon>Chironomoidea</taxon>
        <taxon>Ceratopogonidae</taxon>
        <taxon>Ceratopogoninae</taxon>
        <taxon>Culicoides</taxon>
        <taxon>Monoculicoides</taxon>
    </lineage>
</organism>
<reference evidence="1" key="1">
    <citation type="submission" date="2018-04" db="EMBL/GenBank/DDBJ databases">
        <authorList>
            <person name="Go L.Y."/>
            <person name="Mitchell J.A."/>
        </authorList>
    </citation>
    <scope>NUCLEOTIDE SEQUENCE</scope>
    <source>
        <tissue evidence="1">Whole organism</tissue>
    </source>
</reference>
<evidence type="ECO:0000313" key="2">
    <source>
        <dbReference type="EMBL" id="SSX25713.1"/>
    </source>
</evidence>
<gene>
    <name evidence="2" type="primary">CSON012687</name>
</gene>
<sequence>MPYYKSTLPPSSTYQKEMLKCLNTPYKIYKKYKQASCSKVTASMLDSMKTVSVVPQEVNIKQTGPTKFIALSYMCIIVLEIKRRILAANHIITVLSKKLVR</sequence>
<dbReference type="EMBL" id="UFQT01000611">
    <property type="protein sequence ID" value="SSX25713.1"/>
    <property type="molecule type" value="Genomic_DNA"/>
</dbReference>
<evidence type="ECO:0000313" key="1">
    <source>
        <dbReference type="EMBL" id="SSX05352.1"/>
    </source>
</evidence>
<reference evidence="2" key="2">
    <citation type="submission" date="2018-07" db="EMBL/GenBank/DDBJ databases">
        <authorList>
            <person name="Quirk P.G."/>
            <person name="Krulwich T.A."/>
        </authorList>
    </citation>
    <scope>NUCLEOTIDE SEQUENCE</scope>
</reference>
<accession>A0A336MAB2</accession>
<protein>
    <submittedName>
        <fullName evidence="2">CSON012687 protein</fullName>
    </submittedName>
</protein>
<dbReference type="AlphaFoldDB" id="A0A336MAB2"/>
<dbReference type="VEuPathDB" id="VectorBase:CSON012687"/>